<dbReference type="OrthoDB" id="9814627at2"/>
<proteinExistence type="predicted"/>
<gene>
    <name evidence="4" type="ORF">LV89_04962</name>
</gene>
<evidence type="ECO:0000313" key="4">
    <source>
        <dbReference type="EMBL" id="PWK15752.1"/>
    </source>
</evidence>
<dbReference type="EMBL" id="QGGO01000056">
    <property type="protein sequence ID" value="PWK15752.1"/>
    <property type="molecule type" value="Genomic_DNA"/>
</dbReference>
<feature type="domain" description="DUF6443" evidence="3">
    <location>
        <begin position="1215"/>
        <end position="1342"/>
    </location>
</feature>
<comment type="caution">
    <text evidence="4">The sequence shown here is derived from an EMBL/GenBank/DDBJ whole genome shotgun (WGS) entry which is preliminary data.</text>
</comment>
<protein>
    <submittedName>
        <fullName evidence="4">YD repeat-containing protein</fullName>
    </submittedName>
</protein>
<keyword evidence="2" id="KW-0732">Signal</keyword>
<feature type="signal peptide" evidence="2">
    <location>
        <begin position="1"/>
        <end position="23"/>
    </location>
</feature>
<evidence type="ECO:0000256" key="2">
    <source>
        <dbReference type="SAM" id="SignalP"/>
    </source>
</evidence>
<reference evidence="4 5" key="1">
    <citation type="submission" date="2018-05" db="EMBL/GenBank/DDBJ databases">
        <title>Genomic Encyclopedia of Archaeal and Bacterial Type Strains, Phase II (KMG-II): from individual species to whole genera.</title>
        <authorList>
            <person name="Goeker M."/>
        </authorList>
    </citation>
    <scope>NUCLEOTIDE SEQUENCE [LARGE SCALE GENOMIC DNA]</scope>
    <source>
        <strain evidence="4 5">DSM 22214</strain>
    </source>
</reference>
<dbReference type="Proteomes" id="UP000245489">
    <property type="component" value="Unassembled WGS sequence"/>
</dbReference>
<evidence type="ECO:0000313" key="5">
    <source>
        <dbReference type="Proteomes" id="UP000245489"/>
    </source>
</evidence>
<feature type="chain" id="PRO_5016277870" evidence="2">
    <location>
        <begin position="24"/>
        <end position="1696"/>
    </location>
</feature>
<organism evidence="4 5">
    <name type="scientific">Arcicella aurantiaca</name>
    <dbReference type="NCBI Taxonomy" id="591202"/>
    <lineage>
        <taxon>Bacteria</taxon>
        <taxon>Pseudomonadati</taxon>
        <taxon>Bacteroidota</taxon>
        <taxon>Cytophagia</taxon>
        <taxon>Cytophagales</taxon>
        <taxon>Flectobacillaceae</taxon>
        <taxon>Arcicella</taxon>
    </lineage>
</organism>
<sequence>MLNLYKVCLYLSLVFCISLQSFTQSIKRDSTKKDSTHVTNLANTNNPYVPNNIPPSANAASLGKYGDSPVSYYTGSASTTINLYNIVSKDLSVPLSISYHHGGIKVEEEASNVGLGMSGNFGGVVTRTIKGLDDLKNKGIPFHPLPADPENDTYFKSNIDDPSWGFPGVDTEPDIFYYNVGGQSGKFILASGTQFPLKGIPLDRSDVDITCNLLSTGSNPPVYGGTNPYYQWVITLADGTQYTFSEQEISTTLSASSPTTGGTNYTPQFYENSPSSIPAFDYNSARNGHNISAWYLTQIYSNNTLKTILFTYDNTAPYYSTSRISANEVYQKSVLENNGNGSCTTPATLSTKTPSYNYSVNVTRNAYLKTIYFDNGQVDFTFGNRADIQQYFPNGDGGNLSFPTSIYEGDIEDRTYTQAAKKPQKLESIKVKDAKGRLVKQFDFSYSYFNIESFASSETPTAAEYMTQFNNLRLRLDKITEKDTLGTNGLPAHEFRYAGDTYDSYGNRLTMATLPTKTSWARDYYGYYNDKNANNNLSNTHIIPKLAFPKRIGDKTVSGNYFFTTVGYSNTFDIGIDREVDTTARTMATLTEIYYPTGGHTKFDYGFHKAMGGAGEVETTVLEASKDFTPPALVIPTGDNNLYTADIEFKLQCSFLPNTGSECLPTIPSNVASTWYAKIQSFGNVLMSRNYSDWANKGCTVNGSVTTCNFSYIANNTTMPTGTHQLSINPQTFSGQQLPIATAKMTYYKYHPTDYKEVIVGGLRMDKITDYTATGIAKTRVFSYTNTDGTSTGKQLRPATKFITGYVEQLRVSDQTNPWVSGCTIYNWQMEMNAHSLTPMGSAASGNMVAYSKVRVKEMDANNSATNGYSQYEYHNEADIIPTSVVFVDIPSQPDLQNGMLTRESHYDNTGAILKEILQQNTLKTTQSSLYEGMQFLYGGVNSNSSLRLAKGLYKIPAQFWYVSQKKERNYTGTYYIETIANYDYSSTKHNLMVGQDSQDSKLNTLKSTMKYPNEMVDNSLDPTGVYALMVAKHLISPAIETKTFFNNVQSSKKLINYGSWTGSGTTFYAPKSVETQILTTDPSITQVNFISYDTRANLTKYNERNGQTTTLTYLNNTGSADLVSSITVGGGTTGTVLSRTMNYEYLPLVGLKKATDINGYSTSSFFDNYNRLQAVKDAQNYLIGDNYYHYQNGILTPSLGINPDNTMNYVVSRKAREAQTGTALNSDVDKTLTQIQFLDGLGREMQSVLWKATPDKSKDIILATTLYDGYGRRYKQILATPSDVQTGAYKSNAENLAQVFYADNQPSTETIFEPSPLNRPQKQFGAGQAWRTANKSVNISYLLAGNTILKFDIQADGSVKGNTFHPASSLTNYCTQSERDVQTYELKDKQGRVTHKYQQMDTDFAITTYVFDEKNGGRLAYVIPPEAYKQFTNGTVTSFTENDVIFKEGIFGYHYDNQGRLIEKHIGGAGWVRYVYDKQDRIVLEQDSKDSAATPNYYKFTKYDALSRPIMSGIITGIGSYTRQTLQTAFDGLSTNTYEDRTTTLTTGLGAFYTNTSFPSGMVYTVKEADLRMIMYYDDYANWQSDTTYNFKAGKAFHAQGLTKGLMTGNLYEILKLIRGRKKSCTTIIVGKISKIFTSATKGVSSEKTTNIVLMVNYYKQESSREIPLNFLCMNTTILEERPNSSTQSMAFYKM</sequence>
<evidence type="ECO:0000259" key="3">
    <source>
        <dbReference type="Pfam" id="PF20041"/>
    </source>
</evidence>
<accession>A0A316DE03</accession>
<name>A0A316DE03_9BACT</name>
<dbReference type="InterPro" id="IPR045619">
    <property type="entry name" value="DUF6443"/>
</dbReference>
<evidence type="ECO:0000256" key="1">
    <source>
        <dbReference type="SAM" id="MobiDB-lite"/>
    </source>
</evidence>
<feature type="region of interest" description="Disordered" evidence="1">
    <location>
        <begin position="33"/>
        <end position="52"/>
    </location>
</feature>
<keyword evidence="5" id="KW-1185">Reference proteome</keyword>
<dbReference type="Pfam" id="PF20041">
    <property type="entry name" value="DUF6443"/>
    <property type="match status" value="1"/>
</dbReference>
<feature type="compositionally biased region" description="Polar residues" evidence="1">
    <location>
        <begin position="37"/>
        <end position="52"/>
    </location>
</feature>
<dbReference type="RefSeq" id="WP_146199266.1">
    <property type="nucleotide sequence ID" value="NZ_QGGO01000056.1"/>
</dbReference>